<dbReference type="FunCoup" id="A0A152A5G5">
    <property type="interactions" value="170"/>
</dbReference>
<dbReference type="SUPFAM" id="SSF48403">
    <property type="entry name" value="Ankyrin repeat"/>
    <property type="match status" value="1"/>
</dbReference>
<evidence type="ECO:0008006" key="3">
    <source>
        <dbReference type="Google" id="ProtNLM"/>
    </source>
</evidence>
<gene>
    <name evidence="1" type="ORF">DLAC_01450</name>
</gene>
<comment type="caution">
    <text evidence="1">The sequence shown here is derived from an EMBL/GenBank/DDBJ whole genome shotgun (WGS) entry which is preliminary data.</text>
</comment>
<dbReference type="InterPro" id="IPR036770">
    <property type="entry name" value="Ankyrin_rpt-contain_sf"/>
</dbReference>
<dbReference type="Proteomes" id="UP000076078">
    <property type="component" value="Unassembled WGS sequence"/>
</dbReference>
<organism evidence="1 2">
    <name type="scientific">Tieghemostelium lacteum</name>
    <name type="common">Slime mold</name>
    <name type="synonym">Dictyostelium lacteum</name>
    <dbReference type="NCBI Taxonomy" id="361077"/>
    <lineage>
        <taxon>Eukaryota</taxon>
        <taxon>Amoebozoa</taxon>
        <taxon>Evosea</taxon>
        <taxon>Eumycetozoa</taxon>
        <taxon>Dictyostelia</taxon>
        <taxon>Dictyosteliales</taxon>
        <taxon>Raperosteliaceae</taxon>
        <taxon>Tieghemostelium</taxon>
    </lineage>
</organism>
<keyword evidence="2" id="KW-1185">Reference proteome</keyword>
<dbReference type="InParanoid" id="A0A152A5G5"/>
<evidence type="ECO:0000313" key="1">
    <source>
        <dbReference type="EMBL" id="KYR01468.1"/>
    </source>
</evidence>
<name>A0A152A5G5_TIELA</name>
<accession>A0A152A5G5</accession>
<reference evidence="1 2" key="1">
    <citation type="submission" date="2015-12" db="EMBL/GenBank/DDBJ databases">
        <title>Dictyostelia acquired genes for synthesis and detection of signals that induce cell-type specialization by lateral gene transfer from prokaryotes.</title>
        <authorList>
            <person name="Gloeckner G."/>
            <person name="Schaap P."/>
        </authorList>
    </citation>
    <scope>NUCLEOTIDE SEQUENCE [LARGE SCALE GENOMIC DNA]</scope>
    <source>
        <strain evidence="1 2">TK</strain>
    </source>
</reference>
<evidence type="ECO:0000313" key="2">
    <source>
        <dbReference type="Proteomes" id="UP000076078"/>
    </source>
</evidence>
<proteinExistence type="predicted"/>
<dbReference type="AlphaFoldDB" id="A0A152A5G5"/>
<dbReference type="EMBL" id="LODT01000006">
    <property type="protein sequence ID" value="KYR01468.1"/>
    <property type="molecule type" value="Genomic_DNA"/>
</dbReference>
<protein>
    <recommendedName>
        <fullName evidence="3">Ankyrin repeat-containing protein</fullName>
    </recommendedName>
</protein>
<sequence>MPSHSRSKILYTNINPEMDFKWFFGRTSHIFQLRDFEFKEWLVASIYSETTDNMEYLLNNHFKLPLDAPFCRLALKEITDVGSIIHFKKLVENYFPKDYKDWSMSSTIDQYIPSFSYKLFTKRHFDLLCQFLTYFPKLKEHPLYSLASILSYETPESIHLISAYLKKSGSRPYINYGWLDKTPTPNILCLLDLNLIKTTSLITECSIVIQDVTLFRHLLPQIKQSKCQDVINSSSLEIIKLAIEEGNQVVNDSKLLNKCPFNNNLEILRYLHDVHLKSPEKVKFSGNLLSKVLGFGGSKEIIDYIASNHIVEFNNVHTETNDFSSLFIRILDTGNINALEYIASVNESYILDNLKSTFHLGLCKCIEYLFKKYPEVIVKRLFQVFELLPNQFIDLLDYVLQLPLELLLPLKFHKQTFLDYAIRYNNIKLITLLVSHRTHPLLKRQMRVSKCSTVIDQLTKSNQIKMSLTLFKHGIFHFKHLKYFLHSSISQNNINIIEKIRFYFINHNDKSLQSHKKFNYFSKKTLLLVENKYIY</sequence>